<keyword evidence="8" id="KW-1185">Reference proteome</keyword>
<dbReference type="CDD" id="cd12168">
    <property type="entry name" value="Mand_dh_like"/>
    <property type="match status" value="1"/>
</dbReference>
<comment type="caution">
    <text evidence="7">The sequence shown here is derived from an EMBL/GenBank/DDBJ whole genome shotgun (WGS) entry which is preliminary data.</text>
</comment>
<evidence type="ECO:0000313" key="8">
    <source>
        <dbReference type="Proteomes" id="UP000078397"/>
    </source>
</evidence>
<evidence type="ECO:0000259" key="5">
    <source>
        <dbReference type="Pfam" id="PF00389"/>
    </source>
</evidence>
<dbReference type="InterPro" id="IPR006140">
    <property type="entry name" value="D-isomer_DH_NAD-bd"/>
</dbReference>
<evidence type="ECO:0000256" key="4">
    <source>
        <dbReference type="RuleBase" id="RU003719"/>
    </source>
</evidence>
<name>A0A179FQM4_METCM</name>
<evidence type="ECO:0000256" key="2">
    <source>
        <dbReference type="ARBA" id="ARBA00023002"/>
    </source>
</evidence>
<dbReference type="EMBL" id="LSBJ02000003">
    <property type="protein sequence ID" value="OAQ67916.2"/>
    <property type="molecule type" value="Genomic_DNA"/>
</dbReference>
<proteinExistence type="inferred from homology"/>
<dbReference type="PANTHER" id="PTHR10996">
    <property type="entry name" value="2-HYDROXYACID DEHYDROGENASE-RELATED"/>
    <property type="match status" value="1"/>
</dbReference>
<dbReference type="InterPro" id="IPR029752">
    <property type="entry name" value="D-isomer_DH_CS1"/>
</dbReference>
<reference evidence="7 8" key="1">
    <citation type="journal article" date="2016" name="PLoS Pathog.">
        <title>Biosynthesis of antibiotic leucinostatins in bio-control fungus Purpureocillium lilacinum and their inhibition on phytophthora revealed by genome mining.</title>
        <authorList>
            <person name="Wang G."/>
            <person name="Liu Z."/>
            <person name="Lin R."/>
            <person name="Li E."/>
            <person name="Mao Z."/>
            <person name="Ling J."/>
            <person name="Yang Y."/>
            <person name="Yin W.B."/>
            <person name="Xie B."/>
        </authorList>
    </citation>
    <scope>NUCLEOTIDE SEQUENCE [LARGE SCALE GENOMIC DNA]</scope>
    <source>
        <strain evidence="7">170</strain>
    </source>
</reference>
<dbReference type="InterPro" id="IPR006139">
    <property type="entry name" value="D-isomer_2_OHA_DH_cat_dom"/>
</dbReference>
<comment type="similarity">
    <text evidence="1 4">Belongs to the D-isomer specific 2-hydroxyacid dehydrogenase family.</text>
</comment>
<dbReference type="KEGG" id="pchm:VFPPC_04246"/>
<dbReference type="GO" id="GO:0051287">
    <property type="term" value="F:NAD binding"/>
    <property type="evidence" value="ECO:0007669"/>
    <property type="project" value="InterPro"/>
</dbReference>
<protein>
    <submittedName>
        <fullName evidence="7">2-ketogluconate reductase</fullName>
    </submittedName>
</protein>
<dbReference type="GO" id="GO:0030267">
    <property type="term" value="F:glyoxylate reductase (NADPH) activity"/>
    <property type="evidence" value="ECO:0007669"/>
    <property type="project" value="TreeGrafter"/>
</dbReference>
<dbReference type="AlphaFoldDB" id="A0A179FQM4"/>
<dbReference type="SUPFAM" id="SSF51735">
    <property type="entry name" value="NAD(P)-binding Rossmann-fold domains"/>
    <property type="match status" value="1"/>
</dbReference>
<dbReference type="STRING" id="1380566.A0A179FQM4"/>
<dbReference type="Proteomes" id="UP000078397">
    <property type="component" value="Unassembled WGS sequence"/>
</dbReference>
<dbReference type="InterPro" id="IPR050223">
    <property type="entry name" value="D-isomer_2-hydroxyacid_DH"/>
</dbReference>
<dbReference type="GO" id="GO:0016618">
    <property type="term" value="F:hydroxypyruvate reductase [NAD(P)H] activity"/>
    <property type="evidence" value="ECO:0007669"/>
    <property type="project" value="TreeGrafter"/>
</dbReference>
<dbReference type="PROSITE" id="PS00065">
    <property type="entry name" value="D_2_HYDROXYACID_DH_1"/>
    <property type="match status" value="1"/>
</dbReference>
<evidence type="ECO:0000259" key="6">
    <source>
        <dbReference type="Pfam" id="PF02826"/>
    </source>
</evidence>
<accession>A0A179FQM4</accession>
<dbReference type="GeneID" id="28847623"/>
<dbReference type="PANTHER" id="PTHR10996:SF269">
    <property type="entry name" value="HYPOTHETICAL D-ISOMER SPECIFIC 2-HYDROXYACID DEHYDROGENASE (EUROFUNG)"/>
    <property type="match status" value="1"/>
</dbReference>
<dbReference type="OrthoDB" id="9991913at2759"/>
<keyword evidence="3" id="KW-0520">NAD</keyword>
<dbReference type="SUPFAM" id="SSF52283">
    <property type="entry name" value="Formate/glycerate dehydrogenase catalytic domain-like"/>
    <property type="match status" value="1"/>
</dbReference>
<keyword evidence="2 4" id="KW-0560">Oxidoreductase</keyword>
<organism evidence="7 8">
    <name type="scientific">Pochonia chlamydosporia 170</name>
    <dbReference type="NCBI Taxonomy" id="1380566"/>
    <lineage>
        <taxon>Eukaryota</taxon>
        <taxon>Fungi</taxon>
        <taxon>Dikarya</taxon>
        <taxon>Ascomycota</taxon>
        <taxon>Pezizomycotina</taxon>
        <taxon>Sordariomycetes</taxon>
        <taxon>Hypocreomycetidae</taxon>
        <taxon>Hypocreales</taxon>
        <taxon>Clavicipitaceae</taxon>
        <taxon>Pochonia</taxon>
    </lineage>
</organism>
<dbReference type="InterPro" id="IPR029753">
    <property type="entry name" value="D-isomer_DH_CS"/>
</dbReference>
<evidence type="ECO:0000256" key="1">
    <source>
        <dbReference type="ARBA" id="ARBA00005854"/>
    </source>
</evidence>
<dbReference type="Pfam" id="PF02826">
    <property type="entry name" value="2-Hacid_dh_C"/>
    <property type="match status" value="1"/>
</dbReference>
<sequence length="334" mass="36271">MANKPKVLLLGQIEHAHDAWSQIASIATVLTPNATNRQEFIAECQSGRLDGVVAAFRTFDSFAVTGKIDNELCDAFPKSLKFMCHNGAGYDQVDIPACTSHSIRVSNTPTAVDDATADITMWLLIGALRNFPVGMAALRGGAWRGNPLPKLGHDPQGKVLGILGMGGIGRNVATKARAFGMKIRYYNRNRLSPELEDGAEYVSFEKLLAESDVLSLNLPLNPKTRHTISTEQFALMKQGIVIVNTARGAVMDEDALVKALDAGKVASVGLDVYEEEPKIHPGLIDNPNVLLVPHMGTWTVETQTKMEEWAISNVKLAVEQGKLKSIVPEQKDMA</sequence>
<dbReference type="Pfam" id="PF00389">
    <property type="entry name" value="2-Hacid_dh"/>
    <property type="match status" value="1"/>
</dbReference>
<dbReference type="GO" id="GO:0005829">
    <property type="term" value="C:cytosol"/>
    <property type="evidence" value="ECO:0007669"/>
    <property type="project" value="TreeGrafter"/>
</dbReference>
<evidence type="ECO:0000313" key="7">
    <source>
        <dbReference type="EMBL" id="OAQ67916.2"/>
    </source>
</evidence>
<dbReference type="Gene3D" id="3.40.50.720">
    <property type="entry name" value="NAD(P)-binding Rossmann-like Domain"/>
    <property type="match status" value="2"/>
</dbReference>
<dbReference type="PROSITE" id="PS00671">
    <property type="entry name" value="D_2_HYDROXYACID_DH_3"/>
    <property type="match status" value="1"/>
</dbReference>
<dbReference type="FunFam" id="3.40.50.720:FF:000282">
    <property type="entry name" value="Glyoxylate reductase protein"/>
    <property type="match status" value="1"/>
</dbReference>
<feature type="domain" description="D-isomer specific 2-hydroxyacid dehydrogenase NAD-binding" evidence="6">
    <location>
        <begin position="121"/>
        <end position="296"/>
    </location>
</feature>
<evidence type="ECO:0000256" key="3">
    <source>
        <dbReference type="ARBA" id="ARBA00023027"/>
    </source>
</evidence>
<dbReference type="InterPro" id="IPR036291">
    <property type="entry name" value="NAD(P)-bd_dom_sf"/>
</dbReference>
<dbReference type="RefSeq" id="XP_022284458.1">
    <property type="nucleotide sequence ID" value="XM_022428392.1"/>
</dbReference>
<feature type="domain" description="D-isomer specific 2-hydroxyacid dehydrogenase catalytic" evidence="5">
    <location>
        <begin position="64"/>
        <end position="327"/>
    </location>
</feature>
<gene>
    <name evidence="7" type="ORF">VFPPC_04246</name>
</gene>